<accession>A0A3R5TD86</accession>
<organism evidence="3 4">
    <name type="scientific">Clostridium manihotivorum</name>
    <dbReference type="NCBI Taxonomy" id="2320868"/>
    <lineage>
        <taxon>Bacteria</taxon>
        <taxon>Bacillati</taxon>
        <taxon>Bacillota</taxon>
        <taxon>Clostridia</taxon>
        <taxon>Eubacteriales</taxon>
        <taxon>Clostridiaceae</taxon>
        <taxon>Clostridium</taxon>
    </lineage>
</organism>
<keyword evidence="2" id="KW-0732">Signal</keyword>
<feature type="chain" id="PRO_5018586926" description="Lipoprotein" evidence="2">
    <location>
        <begin position="24"/>
        <end position="219"/>
    </location>
</feature>
<name>A0A3R5TD86_9CLOT</name>
<protein>
    <recommendedName>
        <fullName evidence="5">Lipoprotein</fullName>
    </recommendedName>
</protein>
<feature type="compositionally biased region" description="Basic and acidic residues" evidence="1">
    <location>
        <begin position="67"/>
        <end position="89"/>
    </location>
</feature>
<gene>
    <name evidence="3" type="ORF">C1I91_02750</name>
</gene>
<dbReference type="AlphaFoldDB" id="A0A3R5TD86"/>
<dbReference type="PROSITE" id="PS51257">
    <property type="entry name" value="PROKAR_LIPOPROTEIN"/>
    <property type="match status" value="1"/>
</dbReference>
<sequence length="219" mass="24016">MNRKLVATLLVITMALFQGCSKAQDKKNVASDSTKTQEASDTSKDKDSTTNSKDEDKTDSTDQSATSDKDDSASKAKDDKSNTKTTEDSNAKETYIGTWVVKKEVGAGPVQTLSKADIKKMVGKRLSFSKNKSSCFVEKVSDLNKTINNPVYNKTSISKSKFDEGNKNKVTFEKLGVKANSLTEVNVKDSKGNHCNFYIKDKNTLILYGGGAYFELDKV</sequence>
<dbReference type="Proteomes" id="UP000286268">
    <property type="component" value="Chromosome"/>
</dbReference>
<evidence type="ECO:0000256" key="1">
    <source>
        <dbReference type="SAM" id="MobiDB-lite"/>
    </source>
</evidence>
<evidence type="ECO:0000256" key="2">
    <source>
        <dbReference type="SAM" id="SignalP"/>
    </source>
</evidence>
<feature type="compositionally biased region" description="Polar residues" evidence="1">
    <location>
        <begin position="30"/>
        <end position="40"/>
    </location>
</feature>
<dbReference type="OrthoDB" id="2641611at2"/>
<evidence type="ECO:0000313" key="4">
    <source>
        <dbReference type="Proteomes" id="UP000286268"/>
    </source>
</evidence>
<feature type="signal peptide" evidence="2">
    <location>
        <begin position="1"/>
        <end position="23"/>
    </location>
</feature>
<feature type="compositionally biased region" description="Basic and acidic residues" evidence="1">
    <location>
        <begin position="41"/>
        <end position="60"/>
    </location>
</feature>
<evidence type="ECO:0008006" key="5">
    <source>
        <dbReference type="Google" id="ProtNLM"/>
    </source>
</evidence>
<dbReference type="KEGG" id="cmah:C1I91_02750"/>
<evidence type="ECO:0000313" key="3">
    <source>
        <dbReference type="EMBL" id="QAA30671.1"/>
    </source>
</evidence>
<feature type="region of interest" description="Disordered" evidence="1">
    <location>
        <begin position="22"/>
        <end position="89"/>
    </location>
</feature>
<dbReference type="RefSeq" id="WP_128211121.1">
    <property type="nucleotide sequence ID" value="NZ_CP025746.1"/>
</dbReference>
<proteinExistence type="predicted"/>
<reference evidence="3 4" key="1">
    <citation type="submission" date="2018-01" db="EMBL/GenBank/DDBJ databases">
        <title>Genome Sequencing and Assembly of Anaerobacter polyendosporus strain CT4.</title>
        <authorList>
            <person name="Tachaapaikoon C."/>
            <person name="Sutheeworapong S."/>
            <person name="Jenjaroenpun P."/>
            <person name="Wongsurawat T."/>
            <person name="Nookeaw I."/>
            <person name="Cheawchanlertfa P."/>
            <person name="Kosugi A."/>
            <person name="Cheevadhanarak S."/>
            <person name="Ratanakhanokchai K."/>
        </authorList>
    </citation>
    <scope>NUCLEOTIDE SEQUENCE [LARGE SCALE GENOMIC DNA]</scope>
    <source>
        <strain evidence="3 4">CT4</strain>
    </source>
</reference>
<dbReference type="EMBL" id="CP025746">
    <property type="protein sequence ID" value="QAA30671.1"/>
    <property type="molecule type" value="Genomic_DNA"/>
</dbReference>
<keyword evidence="4" id="KW-1185">Reference proteome</keyword>